<reference evidence="2" key="1">
    <citation type="submission" date="2016-06" db="EMBL/GenBank/DDBJ databases">
        <title>Draft genome sequence of Desulfoplanes formicivorans strain Pf12B.</title>
        <authorList>
            <person name="Watanabe M."/>
            <person name="Kojima H."/>
            <person name="Fukui M."/>
        </authorList>
    </citation>
    <scope>NUCLEOTIDE SEQUENCE [LARGE SCALE GENOMIC DNA]</scope>
    <source>
        <strain evidence="2">Pf12B</strain>
    </source>
</reference>
<keyword evidence="2" id="KW-1185">Reference proteome</keyword>
<dbReference type="Proteomes" id="UP000095200">
    <property type="component" value="Unassembled WGS sequence"/>
</dbReference>
<evidence type="ECO:0000313" key="1">
    <source>
        <dbReference type="EMBL" id="GAU07797.1"/>
    </source>
</evidence>
<dbReference type="AlphaFoldDB" id="A0A194ACD5"/>
<dbReference type="STRING" id="1592317.DPF_0496"/>
<proteinExistence type="predicted"/>
<organism evidence="1 2">
    <name type="scientific">Desulfoplanes formicivorans</name>
    <dbReference type="NCBI Taxonomy" id="1592317"/>
    <lineage>
        <taxon>Bacteria</taxon>
        <taxon>Pseudomonadati</taxon>
        <taxon>Thermodesulfobacteriota</taxon>
        <taxon>Desulfovibrionia</taxon>
        <taxon>Desulfovibrionales</taxon>
        <taxon>Desulfoplanaceae</taxon>
        <taxon>Desulfoplanes</taxon>
    </lineage>
</organism>
<dbReference type="OrthoDB" id="5472167at2"/>
<gene>
    <name evidence="1" type="ORF">DPF_0496</name>
</gene>
<evidence type="ECO:0000313" key="2">
    <source>
        <dbReference type="Proteomes" id="UP000095200"/>
    </source>
</evidence>
<evidence type="ECO:0008006" key="3">
    <source>
        <dbReference type="Google" id="ProtNLM"/>
    </source>
</evidence>
<dbReference type="RefSeq" id="WP_069857301.1">
    <property type="nucleotide sequence ID" value="NZ_BDFE01000007.1"/>
</dbReference>
<dbReference type="EMBL" id="BDFE01000007">
    <property type="protein sequence ID" value="GAU07797.1"/>
    <property type="molecule type" value="Genomic_DNA"/>
</dbReference>
<protein>
    <recommendedName>
        <fullName evidence="3">ArsR family transcriptional regulator</fullName>
    </recommendedName>
</protein>
<accession>A0A194ACD5</accession>
<sequence length="88" mass="10065">MKTKPLKTRIVEVFKNGELLNARAIHEIVMYDYPSENYCCIKTIEDHLKSLKAVGILNEEGSYIDDDGKLVSTYRISEYGLDKLHKAS</sequence>
<comment type="caution">
    <text evidence="1">The sequence shown here is derived from an EMBL/GenBank/DDBJ whole genome shotgun (WGS) entry which is preliminary data.</text>
</comment>
<name>A0A194ACD5_9BACT</name>